<comment type="subcellular location">
    <subcellularLocation>
        <location evidence="1">Membrane</location>
        <topology evidence="1">Multi-pass membrane protein</topology>
    </subcellularLocation>
</comment>
<dbReference type="KEGG" id="mpl:Mpal_2612"/>
<keyword evidence="3 6" id="KW-0812">Transmembrane</keyword>
<organism evidence="7 8">
    <name type="scientific">Methanosphaerula palustris (strain ATCC BAA-1556 / DSM 19958 / E1-9c)</name>
    <dbReference type="NCBI Taxonomy" id="521011"/>
    <lineage>
        <taxon>Archaea</taxon>
        <taxon>Methanobacteriati</taxon>
        <taxon>Methanobacteriota</taxon>
        <taxon>Stenosarchaea group</taxon>
        <taxon>Methanomicrobia</taxon>
        <taxon>Methanomicrobiales</taxon>
        <taxon>Methanoregulaceae</taxon>
        <taxon>Methanosphaerula</taxon>
    </lineage>
</organism>
<keyword evidence="4 6" id="KW-1133">Transmembrane helix</keyword>
<dbReference type="STRING" id="521011.Mpal_2612"/>
<feature type="transmembrane region" description="Helical" evidence="6">
    <location>
        <begin position="159"/>
        <end position="177"/>
    </location>
</feature>
<dbReference type="GO" id="GO:0016020">
    <property type="term" value="C:membrane"/>
    <property type="evidence" value="ECO:0007669"/>
    <property type="project" value="UniProtKB-SubCell"/>
</dbReference>
<feature type="transmembrane region" description="Helical" evidence="6">
    <location>
        <begin position="240"/>
        <end position="265"/>
    </location>
</feature>
<feature type="transmembrane region" description="Helical" evidence="6">
    <location>
        <begin position="27"/>
        <end position="55"/>
    </location>
</feature>
<keyword evidence="8" id="KW-1185">Reference proteome</keyword>
<dbReference type="HOGENOM" id="CLU_052137_0_0_2"/>
<feature type="transmembrane region" description="Helical" evidence="6">
    <location>
        <begin position="311"/>
        <end position="339"/>
    </location>
</feature>
<protein>
    <recommendedName>
        <fullName evidence="9">AI-2E family transporter</fullName>
    </recommendedName>
</protein>
<evidence type="ECO:0000256" key="1">
    <source>
        <dbReference type="ARBA" id="ARBA00004141"/>
    </source>
</evidence>
<feature type="transmembrane region" description="Helical" evidence="6">
    <location>
        <begin position="277"/>
        <end position="299"/>
    </location>
</feature>
<evidence type="ECO:0000256" key="6">
    <source>
        <dbReference type="SAM" id="Phobius"/>
    </source>
</evidence>
<feature type="transmembrane region" description="Helical" evidence="6">
    <location>
        <begin position="76"/>
        <end position="101"/>
    </location>
</feature>
<evidence type="ECO:0000256" key="5">
    <source>
        <dbReference type="ARBA" id="ARBA00023136"/>
    </source>
</evidence>
<dbReference type="EMBL" id="CP001338">
    <property type="protein sequence ID" value="ACL17882.1"/>
    <property type="molecule type" value="Genomic_DNA"/>
</dbReference>
<feature type="transmembrane region" description="Helical" evidence="6">
    <location>
        <begin position="211"/>
        <end position="234"/>
    </location>
</feature>
<evidence type="ECO:0008006" key="9">
    <source>
        <dbReference type="Google" id="ProtNLM"/>
    </source>
</evidence>
<dbReference type="InterPro" id="IPR002549">
    <property type="entry name" value="AI-2E-like"/>
</dbReference>
<accession>B8GF76</accession>
<dbReference type="eggNOG" id="arCOG02642">
    <property type="taxonomic scope" value="Archaea"/>
</dbReference>
<evidence type="ECO:0000256" key="2">
    <source>
        <dbReference type="ARBA" id="ARBA00009773"/>
    </source>
</evidence>
<evidence type="ECO:0000256" key="3">
    <source>
        <dbReference type="ARBA" id="ARBA00022692"/>
    </source>
</evidence>
<proteinExistence type="inferred from homology"/>
<dbReference type="Proteomes" id="UP000002457">
    <property type="component" value="Chromosome"/>
</dbReference>
<sequence>MVLSIFFSLVHHYRGALVQQRDLIEQWLIVLVIAGIGVLTTVAFFPLLGIVLFALSIAMVSMPLHRRFQRFMRPSISAMLVTVCVGLVLTVCTVATVAVLVENSDFIQLVVQTVLNWAVSSQGGSISLGIPIDAAQITSGVNDLIAQFTTSLKSWIEQIPDLLMDIVIFFLALYLFLEQGERLWLEILKNIPARSRRVASRFSEMAVDTMYSVYVVHLAIAVVTFFLSIPFFMVLGYGHVLFFAVLCGVFQLVPFLGQTVILLFVGGYALALGDVRGILLVIFIGYPIAAVPDVVMRPLLMGQKMQVHPAILFIGFFGGIAVMGAIGFVLGPLLMALLVAAYKIAIEEFGAGREGDKDNNDSG</sequence>
<comment type="similarity">
    <text evidence="2">Belongs to the autoinducer-2 exporter (AI-2E) (TC 2.A.86) family.</text>
</comment>
<evidence type="ECO:0000313" key="8">
    <source>
        <dbReference type="Proteomes" id="UP000002457"/>
    </source>
</evidence>
<evidence type="ECO:0000256" key="4">
    <source>
        <dbReference type="ARBA" id="ARBA00022989"/>
    </source>
</evidence>
<dbReference type="PANTHER" id="PTHR21716">
    <property type="entry name" value="TRANSMEMBRANE PROTEIN"/>
    <property type="match status" value="1"/>
</dbReference>
<reference evidence="7 8" key="1">
    <citation type="journal article" date="2015" name="Genome Announc.">
        <title>Complete Genome Sequence of Methanosphaerula palustris E1-9CT, a Hydrogenotrophic Methanogen Isolated from a Minerotrophic Fen Peatland.</title>
        <authorList>
            <person name="Cadillo-Quiroz H."/>
            <person name="Browne P."/>
            <person name="Kyrpides N."/>
            <person name="Woyke T."/>
            <person name="Goodwin L."/>
            <person name="Detter C."/>
            <person name="Yavitt J.B."/>
            <person name="Zinder S.H."/>
        </authorList>
    </citation>
    <scope>NUCLEOTIDE SEQUENCE [LARGE SCALE GENOMIC DNA]</scope>
    <source>
        <strain evidence="8">ATCC BAA-1556 / DSM 19958 / E1-9c</strain>
    </source>
</reference>
<evidence type="ECO:0000313" key="7">
    <source>
        <dbReference type="EMBL" id="ACL17882.1"/>
    </source>
</evidence>
<dbReference type="Pfam" id="PF01594">
    <property type="entry name" value="AI-2E_transport"/>
    <property type="match status" value="1"/>
</dbReference>
<gene>
    <name evidence="7" type="ordered locus">Mpal_2612</name>
</gene>
<dbReference type="PANTHER" id="PTHR21716:SF4">
    <property type="entry name" value="TRANSMEMBRANE PROTEIN 245"/>
    <property type="match status" value="1"/>
</dbReference>
<dbReference type="AlphaFoldDB" id="B8GF76"/>
<keyword evidence="5 6" id="KW-0472">Membrane</keyword>
<name>B8GF76_METPE</name>